<accession>A0AAV4XRU3</accession>
<sequence length="116" mass="13743">MKYFCGMKYWFSLEVKAIFHICKFDHLHLKPIHTRVTEEASMRNIKLIKIDATFLRRIICSGKNIPHKLFFTECRPMGNHSVSCQSSPRLHFWNGMKTKREDTSLGDYFSLDSHYV</sequence>
<proteinExistence type="predicted"/>
<name>A0AAV4XRU3_CAEEX</name>
<dbReference type="AlphaFoldDB" id="A0AAV4XRU3"/>
<reference evidence="1 2" key="1">
    <citation type="submission" date="2021-06" db="EMBL/GenBank/DDBJ databases">
        <title>Caerostris extrusa draft genome.</title>
        <authorList>
            <person name="Kono N."/>
            <person name="Arakawa K."/>
        </authorList>
    </citation>
    <scope>NUCLEOTIDE SEQUENCE [LARGE SCALE GENOMIC DNA]</scope>
</reference>
<evidence type="ECO:0000313" key="1">
    <source>
        <dbReference type="EMBL" id="GIY97088.1"/>
    </source>
</evidence>
<dbReference type="Proteomes" id="UP001054945">
    <property type="component" value="Unassembled WGS sequence"/>
</dbReference>
<keyword evidence="2" id="KW-1185">Reference proteome</keyword>
<organism evidence="1 2">
    <name type="scientific">Caerostris extrusa</name>
    <name type="common">Bark spider</name>
    <name type="synonym">Caerostris bankana</name>
    <dbReference type="NCBI Taxonomy" id="172846"/>
    <lineage>
        <taxon>Eukaryota</taxon>
        <taxon>Metazoa</taxon>
        <taxon>Ecdysozoa</taxon>
        <taxon>Arthropoda</taxon>
        <taxon>Chelicerata</taxon>
        <taxon>Arachnida</taxon>
        <taxon>Araneae</taxon>
        <taxon>Araneomorphae</taxon>
        <taxon>Entelegynae</taxon>
        <taxon>Araneoidea</taxon>
        <taxon>Araneidae</taxon>
        <taxon>Caerostris</taxon>
    </lineage>
</organism>
<dbReference type="EMBL" id="BPLR01018118">
    <property type="protein sequence ID" value="GIY97088.1"/>
    <property type="molecule type" value="Genomic_DNA"/>
</dbReference>
<gene>
    <name evidence="1" type="ORF">CEXT_30841</name>
</gene>
<evidence type="ECO:0000313" key="2">
    <source>
        <dbReference type="Proteomes" id="UP001054945"/>
    </source>
</evidence>
<protein>
    <submittedName>
        <fullName evidence="1">Uncharacterized protein</fullName>
    </submittedName>
</protein>
<comment type="caution">
    <text evidence="1">The sequence shown here is derived from an EMBL/GenBank/DDBJ whole genome shotgun (WGS) entry which is preliminary data.</text>
</comment>